<sequence>MGVGPSTKETTLHHFRDPLVEMIRDDPEFDLVGVAVVGSPQDNSQKFYVAGRLGMLAEALGVDGVLIYAEGFGNQHIDFAAHMEELGERRIPAVGLTFTANGMVLENEYMKDVIDLDKSGQGMETEIVEQNAVNAADVIKALKTLKKRISLKRRGSS</sequence>
<dbReference type="RefSeq" id="WP_190258691.1">
    <property type="nucleotide sequence ID" value="NZ_QFGA01000002.1"/>
</dbReference>
<dbReference type="EMBL" id="QFGA01000002">
    <property type="protein sequence ID" value="TEB06072.1"/>
    <property type="molecule type" value="Genomic_DNA"/>
</dbReference>
<dbReference type="Proteomes" id="UP000298324">
    <property type="component" value="Unassembled WGS sequence"/>
</dbReference>
<protein>
    <submittedName>
        <fullName evidence="1">D-proline reductase proprotein PrdA</fullName>
        <ecNumber evidence="1">1.21.4.1</ecNumber>
    </submittedName>
</protein>
<name>A0A4Y7RB69_9FIRM</name>
<gene>
    <name evidence="1" type="primary">prdA_1</name>
    <name evidence="1" type="ORF">Psch_03114</name>
</gene>
<dbReference type="Pfam" id="PF09338">
    <property type="entry name" value="Gly_reductase"/>
    <property type="match status" value="1"/>
</dbReference>
<keyword evidence="1" id="KW-0560">Oxidoreductase</keyword>
<keyword evidence="2" id="KW-1185">Reference proteome</keyword>
<dbReference type="InterPro" id="IPR036152">
    <property type="entry name" value="Asp/glu_Ase-like_sf"/>
</dbReference>
<reference evidence="1 2" key="1">
    <citation type="journal article" date="2018" name="Environ. Microbiol.">
        <title>Novel energy conservation strategies and behaviour of Pelotomaculum schinkii driving syntrophic propionate catabolism.</title>
        <authorList>
            <person name="Hidalgo-Ahumada C.A.P."/>
            <person name="Nobu M.K."/>
            <person name="Narihiro T."/>
            <person name="Tamaki H."/>
            <person name="Liu W.T."/>
            <person name="Kamagata Y."/>
            <person name="Stams A.J.M."/>
            <person name="Imachi H."/>
            <person name="Sousa D.Z."/>
        </authorList>
    </citation>
    <scope>NUCLEOTIDE SEQUENCE [LARGE SCALE GENOMIC DNA]</scope>
    <source>
        <strain evidence="1 2">HH</strain>
    </source>
</reference>
<dbReference type="AlphaFoldDB" id="A0A4Y7RB69"/>
<evidence type="ECO:0000313" key="2">
    <source>
        <dbReference type="Proteomes" id="UP000298324"/>
    </source>
</evidence>
<dbReference type="GO" id="GO:0050002">
    <property type="term" value="F:D-proline reductase activity"/>
    <property type="evidence" value="ECO:0007669"/>
    <property type="project" value="UniProtKB-EC"/>
</dbReference>
<organism evidence="1 2">
    <name type="scientific">Pelotomaculum schinkii</name>
    <dbReference type="NCBI Taxonomy" id="78350"/>
    <lineage>
        <taxon>Bacteria</taxon>
        <taxon>Bacillati</taxon>
        <taxon>Bacillota</taxon>
        <taxon>Clostridia</taxon>
        <taxon>Eubacteriales</taxon>
        <taxon>Desulfotomaculaceae</taxon>
        <taxon>Pelotomaculum</taxon>
    </lineage>
</organism>
<proteinExistence type="predicted"/>
<evidence type="ECO:0000313" key="1">
    <source>
        <dbReference type="EMBL" id="TEB06072.1"/>
    </source>
</evidence>
<accession>A0A4Y7RB69</accession>
<dbReference type="InterPro" id="IPR015417">
    <property type="entry name" value="Gly_reductase_pB_sua/b"/>
</dbReference>
<dbReference type="EC" id="1.21.4.1" evidence="1"/>
<dbReference type="SUPFAM" id="SSF53774">
    <property type="entry name" value="Glutaminase/Asparaginase"/>
    <property type="match status" value="1"/>
</dbReference>
<comment type="caution">
    <text evidence="1">The sequence shown here is derived from an EMBL/GenBank/DDBJ whole genome shotgun (WGS) entry which is preliminary data.</text>
</comment>